<evidence type="ECO:0000256" key="3">
    <source>
        <dbReference type="ARBA" id="ARBA00022679"/>
    </source>
</evidence>
<evidence type="ECO:0000313" key="7">
    <source>
        <dbReference type="Proteomes" id="UP000288351"/>
    </source>
</evidence>
<organism evidence="6 7">
    <name type="scientific">Streptomyces noursei</name>
    <name type="common">Streptomyces albulus</name>
    <dbReference type="NCBI Taxonomy" id="1971"/>
    <lineage>
        <taxon>Bacteria</taxon>
        <taxon>Bacillati</taxon>
        <taxon>Actinomycetota</taxon>
        <taxon>Actinomycetes</taxon>
        <taxon>Kitasatosporales</taxon>
        <taxon>Streptomycetaceae</taxon>
        <taxon>Streptomyces</taxon>
    </lineage>
</organism>
<feature type="domain" description="Erythromycin biosynthesis protein CIII-like N-terminal" evidence="5">
    <location>
        <begin position="22"/>
        <end position="250"/>
    </location>
</feature>
<evidence type="ECO:0000256" key="1">
    <source>
        <dbReference type="ARBA" id="ARBA00006962"/>
    </source>
</evidence>
<reference evidence="6 7" key="1">
    <citation type="journal article" date="2019" name="Microbiol. Resour. Announc.">
        <title>Draft Genome Sequence of the Most Traditional epsilon-Poly-l-Lysine Producer, Streptomyces albulus NBRC14147.</title>
        <authorList>
            <person name="Yamanaka K."/>
            <person name="Hamano Y."/>
        </authorList>
    </citation>
    <scope>NUCLEOTIDE SEQUENCE [LARGE SCALE GENOMIC DNA]</scope>
    <source>
        <strain evidence="6 7">NBRC 14147</strain>
    </source>
</reference>
<dbReference type="PANTHER" id="PTHR48050:SF13">
    <property type="entry name" value="STEROL 3-BETA-GLUCOSYLTRANSFERASE UGT80A2"/>
    <property type="match status" value="1"/>
</dbReference>
<dbReference type="Pfam" id="PF06722">
    <property type="entry name" value="EryCIII-like_C"/>
    <property type="match status" value="1"/>
</dbReference>
<name>A0A401RAZ4_STRNR</name>
<dbReference type="RefSeq" id="WP_037636473.1">
    <property type="nucleotide sequence ID" value="NZ_BHXC01000007.1"/>
</dbReference>
<keyword evidence="2" id="KW-0328">Glycosyltransferase</keyword>
<dbReference type="SUPFAM" id="SSF53756">
    <property type="entry name" value="UDP-Glycosyltransferase/glycogen phosphorylase"/>
    <property type="match status" value="1"/>
</dbReference>
<evidence type="ECO:0000259" key="4">
    <source>
        <dbReference type="Pfam" id="PF06722"/>
    </source>
</evidence>
<dbReference type="GO" id="GO:0017000">
    <property type="term" value="P:antibiotic biosynthetic process"/>
    <property type="evidence" value="ECO:0007669"/>
    <property type="project" value="UniProtKB-ARBA"/>
</dbReference>
<dbReference type="CDD" id="cd03784">
    <property type="entry name" value="GT1_Gtf-like"/>
    <property type="match status" value="1"/>
</dbReference>
<gene>
    <name evidence="6" type="ORF">SALB_07575</name>
</gene>
<dbReference type="PANTHER" id="PTHR48050">
    <property type="entry name" value="STEROL 3-BETA-GLUCOSYLTRANSFERASE"/>
    <property type="match status" value="1"/>
</dbReference>
<dbReference type="EMBL" id="BHXC01000007">
    <property type="protein sequence ID" value="GCB94774.1"/>
    <property type="molecule type" value="Genomic_DNA"/>
</dbReference>
<dbReference type="InterPro" id="IPR002213">
    <property type="entry name" value="UDP_glucos_trans"/>
</dbReference>
<dbReference type="InterPro" id="IPR010610">
    <property type="entry name" value="EryCIII-like_C"/>
</dbReference>
<accession>A0A401RAZ4</accession>
<sequence>MRVVFSVSNWPGHWFSMVPLGWALQAAGHEVKVLCTPCQTEPLTHAGLLAVPVLEAMDMTVRGRLHNYRKARAGTWAFTGLPPHPLTGEQLTSLDAFDMDTWSKENHDWAVGVTARSCDAAVDFARWWRPELVVNDLMSLEGPLVGRALNVPALLHLWGPMGPQDPVPGAPPGASFVPMDPSDAFSRHHAGRMGPDVYEHVIDPSPTTARPPLDAHRIPVRHVPYNGPGAVPPSLTGHHGTKPRICVVWGTSVSGVYGPASFAVPRILEALADLDVEVLLTLTGADRARITQAGPLPPGVRLLERTPLHLLLPACDAVIHHGGAGCTMTALAAGTPQLAIHAGSDQEVIAERLAGVRAAQSLPNAHADPEAIRTAVRRLLDDPVHRDTATRLRREMTDLPTPAERVDTLTALAR</sequence>
<comment type="caution">
    <text evidence="6">The sequence shown here is derived from an EMBL/GenBank/DDBJ whole genome shotgun (WGS) entry which is preliminary data.</text>
</comment>
<dbReference type="InterPro" id="IPR048284">
    <property type="entry name" value="EryCIII-like_N"/>
</dbReference>
<dbReference type="AlphaFoldDB" id="A0A401RAZ4"/>
<protein>
    <submittedName>
        <fullName evidence="6">Glycosyl transferase</fullName>
    </submittedName>
</protein>
<feature type="domain" description="Erythromycin biosynthesis protein CIII-like C-terminal" evidence="4">
    <location>
        <begin position="266"/>
        <end position="412"/>
    </location>
</feature>
<dbReference type="Pfam" id="PF21036">
    <property type="entry name" value="EryCIII-like_N"/>
    <property type="match status" value="1"/>
</dbReference>
<proteinExistence type="inferred from homology"/>
<evidence type="ECO:0000256" key="2">
    <source>
        <dbReference type="ARBA" id="ARBA00022676"/>
    </source>
</evidence>
<keyword evidence="3 6" id="KW-0808">Transferase</keyword>
<evidence type="ECO:0000259" key="5">
    <source>
        <dbReference type="Pfam" id="PF21036"/>
    </source>
</evidence>
<dbReference type="Proteomes" id="UP000288351">
    <property type="component" value="Unassembled WGS sequence"/>
</dbReference>
<dbReference type="GO" id="GO:0016758">
    <property type="term" value="F:hexosyltransferase activity"/>
    <property type="evidence" value="ECO:0007669"/>
    <property type="project" value="UniProtKB-ARBA"/>
</dbReference>
<dbReference type="GO" id="GO:0008194">
    <property type="term" value="F:UDP-glycosyltransferase activity"/>
    <property type="evidence" value="ECO:0007669"/>
    <property type="project" value="InterPro"/>
</dbReference>
<dbReference type="InterPro" id="IPR050426">
    <property type="entry name" value="Glycosyltransferase_28"/>
</dbReference>
<comment type="similarity">
    <text evidence="1">Belongs to the glycosyltransferase 28 family.</text>
</comment>
<evidence type="ECO:0000313" key="6">
    <source>
        <dbReference type="EMBL" id="GCB94774.1"/>
    </source>
</evidence>
<dbReference type="Gene3D" id="3.40.50.2000">
    <property type="entry name" value="Glycogen Phosphorylase B"/>
    <property type="match status" value="2"/>
</dbReference>